<dbReference type="InParanoid" id="E8QZL2"/>
<dbReference type="Proteomes" id="UP000008631">
    <property type="component" value="Chromosome"/>
</dbReference>
<comment type="subunit">
    <text evidence="5">Homodimer; the beta-strands of each monomer intercalate to form a hydrophobic core, while the alpha-helices form wings that extend away from the core.</text>
</comment>
<dbReference type="AlphaFoldDB" id="E8QZL2"/>
<gene>
    <name evidence="5" type="primary">csrA</name>
    <name evidence="6" type="ordered locus">Isop_1564</name>
</gene>
<comment type="function">
    <text evidence="5">A translational regulator that binds mRNA to regulate translation initiation and/or mRNA stability. Usually binds in the 5'-UTR at or near the Shine-Dalgarno sequence preventing ribosome-binding, thus repressing translation. Its main target seems to be the major flagellin gene, while its function is anatagonized by FliW.</text>
</comment>
<dbReference type="GO" id="GO:0005829">
    <property type="term" value="C:cytosol"/>
    <property type="evidence" value="ECO:0007669"/>
    <property type="project" value="TreeGrafter"/>
</dbReference>
<dbReference type="KEGG" id="ipa:Isop_1564"/>
<keyword evidence="4 5" id="KW-0694">RNA-binding</keyword>
<keyword evidence="2 5" id="KW-0678">Repressor</keyword>
<dbReference type="SUPFAM" id="SSF117130">
    <property type="entry name" value="CsrA-like"/>
    <property type="match status" value="1"/>
</dbReference>
<comment type="similarity">
    <text evidence="5">Belongs to the CsrA/RsmA family.</text>
</comment>
<dbReference type="GO" id="GO:1902208">
    <property type="term" value="P:regulation of bacterial-type flagellum assembly"/>
    <property type="evidence" value="ECO:0007669"/>
    <property type="project" value="UniProtKB-UniRule"/>
</dbReference>
<dbReference type="RefSeq" id="WP_013564436.1">
    <property type="nucleotide sequence ID" value="NC_014962.1"/>
</dbReference>
<evidence type="ECO:0000313" key="7">
    <source>
        <dbReference type="Proteomes" id="UP000008631"/>
    </source>
</evidence>
<keyword evidence="3 5" id="KW-0810">Translation regulation</keyword>
<evidence type="ECO:0000256" key="5">
    <source>
        <dbReference type="HAMAP-Rule" id="MF_00167"/>
    </source>
</evidence>
<dbReference type="GO" id="GO:0006109">
    <property type="term" value="P:regulation of carbohydrate metabolic process"/>
    <property type="evidence" value="ECO:0007669"/>
    <property type="project" value="InterPro"/>
</dbReference>
<evidence type="ECO:0000256" key="2">
    <source>
        <dbReference type="ARBA" id="ARBA00022491"/>
    </source>
</evidence>
<dbReference type="PANTHER" id="PTHR34984">
    <property type="entry name" value="CARBON STORAGE REGULATOR"/>
    <property type="match status" value="1"/>
</dbReference>
<keyword evidence="1 5" id="KW-0963">Cytoplasm</keyword>
<proteinExistence type="inferred from homology"/>
<dbReference type="InterPro" id="IPR036107">
    <property type="entry name" value="CsrA_sf"/>
</dbReference>
<name>E8QZL2_ISOPI</name>
<reference key="1">
    <citation type="submission" date="2010-11" db="EMBL/GenBank/DDBJ databases">
        <title>The complete sequence of chromosome of Isophaera pallida ATCC 43644.</title>
        <authorList>
            <consortium name="US DOE Joint Genome Institute (JGI-PGF)"/>
            <person name="Lucas S."/>
            <person name="Copeland A."/>
            <person name="Lapidus A."/>
            <person name="Bruce D."/>
            <person name="Goodwin L."/>
            <person name="Pitluck S."/>
            <person name="Kyrpides N."/>
            <person name="Mavromatis K."/>
            <person name="Pagani I."/>
            <person name="Ivanova N."/>
            <person name="Saunders E."/>
            <person name="Brettin T."/>
            <person name="Detter J.C."/>
            <person name="Han C."/>
            <person name="Tapia R."/>
            <person name="Land M."/>
            <person name="Hauser L."/>
            <person name="Markowitz V."/>
            <person name="Cheng J.-F."/>
            <person name="Hugenholtz P."/>
            <person name="Woyke T."/>
            <person name="Wu D."/>
            <person name="Eisen J.A."/>
        </authorList>
    </citation>
    <scope>NUCLEOTIDE SEQUENCE</scope>
    <source>
        <strain>ATCC 43644</strain>
    </source>
</reference>
<keyword evidence="5" id="KW-1005">Bacterial flagellum biogenesis</keyword>
<organism evidence="6 7">
    <name type="scientific">Isosphaera pallida (strain ATCC 43644 / DSM 9630 / IS1B)</name>
    <dbReference type="NCBI Taxonomy" id="575540"/>
    <lineage>
        <taxon>Bacteria</taxon>
        <taxon>Pseudomonadati</taxon>
        <taxon>Planctomycetota</taxon>
        <taxon>Planctomycetia</taxon>
        <taxon>Isosphaerales</taxon>
        <taxon>Isosphaeraceae</taxon>
        <taxon>Isosphaera</taxon>
    </lineage>
</organism>
<dbReference type="HOGENOM" id="CLU_164837_1_2_0"/>
<dbReference type="FunFam" id="2.60.40.4380:FF:000002">
    <property type="entry name" value="Translational regulator CsrA"/>
    <property type="match status" value="1"/>
</dbReference>
<evidence type="ECO:0000256" key="1">
    <source>
        <dbReference type="ARBA" id="ARBA00022490"/>
    </source>
</evidence>
<dbReference type="GO" id="GO:0044781">
    <property type="term" value="P:bacterial-type flagellum organization"/>
    <property type="evidence" value="ECO:0007669"/>
    <property type="project" value="UniProtKB-KW"/>
</dbReference>
<evidence type="ECO:0000256" key="3">
    <source>
        <dbReference type="ARBA" id="ARBA00022845"/>
    </source>
</evidence>
<dbReference type="eggNOG" id="COG1551">
    <property type="taxonomic scope" value="Bacteria"/>
</dbReference>
<dbReference type="PANTHER" id="PTHR34984:SF1">
    <property type="entry name" value="CARBON STORAGE REGULATOR"/>
    <property type="match status" value="1"/>
</dbReference>
<reference evidence="6 7" key="2">
    <citation type="journal article" date="2011" name="Stand. Genomic Sci.">
        <title>Complete genome sequence of Isosphaera pallida type strain (IS1B).</title>
        <authorList>
            <consortium name="US DOE Joint Genome Institute (JGI-PGF)"/>
            <person name="Goker M."/>
            <person name="Cleland D."/>
            <person name="Saunders E."/>
            <person name="Lapidus A."/>
            <person name="Nolan M."/>
            <person name="Lucas S."/>
            <person name="Hammon N."/>
            <person name="Deshpande S."/>
            <person name="Cheng J.F."/>
            <person name="Tapia R."/>
            <person name="Han C."/>
            <person name="Goodwin L."/>
            <person name="Pitluck S."/>
            <person name="Liolios K."/>
            <person name="Pagani I."/>
            <person name="Ivanova N."/>
            <person name="Mavromatis K."/>
            <person name="Pati A."/>
            <person name="Chen A."/>
            <person name="Palaniappan K."/>
            <person name="Land M."/>
            <person name="Hauser L."/>
            <person name="Chang Y.J."/>
            <person name="Jeffries C.D."/>
            <person name="Detter J.C."/>
            <person name="Beck B."/>
            <person name="Woyke T."/>
            <person name="Bristow J."/>
            <person name="Eisen J.A."/>
            <person name="Markowitz V."/>
            <person name="Hugenholtz P."/>
            <person name="Kyrpides N.C."/>
            <person name="Klenk H.P."/>
        </authorList>
    </citation>
    <scope>NUCLEOTIDE SEQUENCE [LARGE SCALE GENOMIC DNA]</scope>
    <source>
        <strain evidence="7">ATCC 43644 / DSM 9630 / IS1B</strain>
    </source>
</reference>
<evidence type="ECO:0000256" key="4">
    <source>
        <dbReference type="ARBA" id="ARBA00022884"/>
    </source>
</evidence>
<evidence type="ECO:0000313" key="6">
    <source>
        <dbReference type="EMBL" id="ADV62148.1"/>
    </source>
</evidence>
<dbReference type="GO" id="GO:0045947">
    <property type="term" value="P:negative regulation of translational initiation"/>
    <property type="evidence" value="ECO:0007669"/>
    <property type="project" value="UniProtKB-UniRule"/>
</dbReference>
<protein>
    <recommendedName>
        <fullName evidence="5">Translational regulator CsrA</fullName>
    </recommendedName>
</protein>
<sequence>MLVLSRKLDESIVIDGRIVVKIVKIDRNQVRLAIDAPREVGVYRQELVTERQAEEAGAGAMVEFVPAPDPHAVAHAS</sequence>
<comment type="subcellular location">
    <subcellularLocation>
        <location evidence="5">Cytoplasm</location>
    </subcellularLocation>
</comment>
<dbReference type="EMBL" id="CP002353">
    <property type="protein sequence ID" value="ADV62148.1"/>
    <property type="molecule type" value="Genomic_DNA"/>
</dbReference>
<dbReference type="InterPro" id="IPR003751">
    <property type="entry name" value="CsrA"/>
</dbReference>
<keyword evidence="7" id="KW-1185">Reference proteome</keyword>
<dbReference type="Gene3D" id="2.60.40.4380">
    <property type="entry name" value="Translational regulator CsrA"/>
    <property type="match status" value="1"/>
</dbReference>
<accession>E8QZL2</accession>
<dbReference type="HAMAP" id="MF_00167">
    <property type="entry name" value="CsrA"/>
    <property type="match status" value="1"/>
</dbReference>
<dbReference type="OrthoDB" id="289081at2"/>
<dbReference type="GO" id="GO:0048027">
    <property type="term" value="F:mRNA 5'-UTR binding"/>
    <property type="evidence" value="ECO:0007669"/>
    <property type="project" value="UniProtKB-UniRule"/>
</dbReference>
<dbReference type="GO" id="GO:0006402">
    <property type="term" value="P:mRNA catabolic process"/>
    <property type="evidence" value="ECO:0007669"/>
    <property type="project" value="InterPro"/>
</dbReference>
<dbReference type="Pfam" id="PF02599">
    <property type="entry name" value="CsrA"/>
    <property type="match status" value="1"/>
</dbReference>
<dbReference type="STRING" id="575540.Isop_1564"/>